<comment type="caution">
    <text evidence="2">The sequence shown here is derived from an EMBL/GenBank/DDBJ whole genome shotgun (WGS) entry which is preliminary data.</text>
</comment>
<dbReference type="Gene3D" id="3.10.450.620">
    <property type="entry name" value="JHP933, nucleotidyltransferase-like core domain"/>
    <property type="match status" value="1"/>
</dbReference>
<dbReference type="InterPro" id="IPR014942">
    <property type="entry name" value="AbiEii"/>
</dbReference>
<evidence type="ECO:0000313" key="3">
    <source>
        <dbReference type="Proteomes" id="UP000031465"/>
    </source>
</evidence>
<feature type="coiled-coil region" evidence="1">
    <location>
        <begin position="67"/>
        <end position="94"/>
    </location>
</feature>
<dbReference type="PATRIC" id="fig|362787.3.peg.590"/>
<name>A0A0C1JRT6_9BACT</name>
<dbReference type="OMA" id="LLQYYAM"/>
<evidence type="ECO:0008006" key="4">
    <source>
        <dbReference type="Google" id="ProtNLM"/>
    </source>
</evidence>
<protein>
    <recommendedName>
        <fullName evidence="4">Nucleotidyl transferase AbiEii/AbiGii toxin family protein</fullName>
    </recommendedName>
</protein>
<accession>A0A0C1JRT6</accession>
<reference evidence="2 3" key="1">
    <citation type="journal article" date="2014" name="Mol. Biol. Evol.">
        <title>Massive expansion of Ubiquitination-related gene families within the Chlamydiae.</title>
        <authorList>
            <person name="Domman D."/>
            <person name="Collingro A."/>
            <person name="Lagkouvardos I."/>
            <person name="Gehre L."/>
            <person name="Weinmaier T."/>
            <person name="Rattei T."/>
            <person name="Subtil A."/>
            <person name="Horn M."/>
        </authorList>
    </citation>
    <scope>NUCLEOTIDE SEQUENCE [LARGE SCALE GENOMIC DNA]</scope>
    <source>
        <strain evidence="2 3">EI2</strain>
    </source>
</reference>
<proteinExistence type="predicted"/>
<dbReference type="EMBL" id="JSAN01000034">
    <property type="protein sequence ID" value="KIC73181.1"/>
    <property type="molecule type" value="Genomic_DNA"/>
</dbReference>
<dbReference type="Proteomes" id="UP000031465">
    <property type="component" value="Unassembled WGS sequence"/>
</dbReference>
<gene>
    <name evidence="2" type="ORF">DB44_BK00030</name>
</gene>
<dbReference type="Pfam" id="PF08843">
    <property type="entry name" value="AbiEii"/>
    <property type="match status" value="1"/>
</dbReference>
<sequence>MNEQGLKDRLQAISKERGINFNECWKKLLLERFLSRLSRSTYTQQFIFKGGFLLAYLMEIGRETTDLDFLLTSINASEDEIKEAIEEVIAIESEDGFSFSYEGIELLEQPHMDYPGYRVGLKAIFGRMRDKIQIDVGIGDVVTPTTRELHFFQYKGKPMFEGEISLLVYPSETIFAEKLETVLSKGAANSRMKDYHDLLLLAREPHMINFNKLQVSLKNTFSNRGTTLELIDFKTNELKLMQKLWVAHIKNLGHAAQKLKLPENIQDVIIELNTIIKSVETC</sequence>
<dbReference type="RefSeq" id="WP_011175067.1">
    <property type="nucleotide sequence ID" value="NZ_JSAN01000034.1"/>
</dbReference>
<evidence type="ECO:0000256" key="1">
    <source>
        <dbReference type="SAM" id="Coils"/>
    </source>
</evidence>
<keyword evidence="1" id="KW-0175">Coiled coil</keyword>
<dbReference type="AlphaFoldDB" id="A0A0C1JRT6"/>
<organism evidence="2 3">
    <name type="scientific">Candidatus Protochlamydia amoebophila</name>
    <dbReference type="NCBI Taxonomy" id="362787"/>
    <lineage>
        <taxon>Bacteria</taxon>
        <taxon>Pseudomonadati</taxon>
        <taxon>Chlamydiota</taxon>
        <taxon>Chlamydiia</taxon>
        <taxon>Parachlamydiales</taxon>
        <taxon>Parachlamydiaceae</taxon>
        <taxon>Candidatus Protochlamydia</taxon>
    </lineage>
</organism>
<evidence type="ECO:0000313" key="2">
    <source>
        <dbReference type="EMBL" id="KIC73181.1"/>
    </source>
</evidence>